<dbReference type="HAMAP" id="MF_00258">
    <property type="entry name" value="Glu_racemase"/>
    <property type="match status" value="1"/>
</dbReference>
<comment type="catalytic activity">
    <reaction evidence="1 7">
        <text>L-glutamate = D-glutamate</text>
        <dbReference type="Rhea" id="RHEA:12813"/>
        <dbReference type="ChEBI" id="CHEBI:29985"/>
        <dbReference type="ChEBI" id="CHEBI:29986"/>
        <dbReference type="EC" id="5.1.1.3"/>
    </reaction>
</comment>
<dbReference type="EMBL" id="JACOFV010000016">
    <property type="protein sequence ID" value="MBC3863679.1"/>
    <property type="molecule type" value="Genomic_DNA"/>
</dbReference>
<feature type="binding site" evidence="7">
    <location>
        <begin position="190"/>
        <end position="191"/>
    </location>
    <ligand>
        <name>substrate</name>
    </ligand>
</feature>
<comment type="pathway">
    <text evidence="7">Cell wall biogenesis; peptidoglycan biosynthesis.</text>
</comment>
<organism evidence="8 9">
    <name type="scientific">Undibacterium jejuense</name>
    <dbReference type="NCBI Taxonomy" id="1344949"/>
    <lineage>
        <taxon>Bacteria</taxon>
        <taxon>Pseudomonadati</taxon>
        <taxon>Pseudomonadota</taxon>
        <taxon>Betaproteobacteria</taxon>
        <taxon>Burkholderiales</taxon>
        <taxon>Oxalobacteraceae</taxon>
        <taxon>Undibacterium</taxon>
    </lineage>
</organism>
<dbReference type="PANTHER" id="PTHR21198:SF2">
    <property type="entry name" value="GLUTAMATE RACEMASE"/>
    <property type="match status" value="1"/>
</dbReference>
<dbReference type="NCBIfam" id="TIGR00067">
    <property type="entry name" value="glut_race"/>
    <property type="match status" value="1"/>
</dbReference>
<evidence type="ECO:0000256" key="1">
    <source>
        <dbReference type="ARBA" id="ARBA00001602"/>
    </source>
</evidence>
<comment type="similarity">
    <text evidence="7">Belongs to the aspartate/glutamate racemases family.</text>
</comment>
<keyword evidence="9" id="KW-1185">Reference proteome</keyword>
<name>A0A923HH77_9BURK</name>
<feature type="binding site" evidence="7">
    <location>
        <begin position="77"/>
        <end position="78"/>
    </location>
    <ligand>
        <name>substrate</name>
    </ligand>
</feature>
<evidence type="ECO:0000256" key="7">
    <source>
        <dbReference type="HAMAP-Rule" id="MF_00258"/>
    </source>
</evidence>
<evidence type="ECO:0000256" key="3">
    <source>
        <dbReference type="ARBA" id="ARBA00022960"/>
    </source>
</evidence>
<feature type="binding site" evidence="7">
    <location>
        <begin position="45"/>
        <end position="46"/>
    </location>
    <ligand>
        <name>substrate</name>
    </ligand>
</feature>
<keyword evidence="5 7" id="KW-0413">Isomerase</keyword>
<gene>
    <name evidence="7 8" type="primary">murI</name>
    <name evidence="8" type="ORF">H8K32_16345</name>
</gene>
<dbReference type="PROSITE" id="PS00923">
    <property type="entry name" value="ASP_GLU_RACEMASE_1"/>
    <property type="match status" value="1"/>
</dbReference>
<evidence type="ECO:0000256" key="6">
    <source>
        <dbReference type="ARBA" id="ARBA00023316"/>
    </source>
</evidence>
<dbReference type="PANTHER" id="PTHR21198">
    <property type="entry name" value="GLUTAMATE RACEMASE"/>
    <property type="match status" value="1"/>
</dbReference>
<dbReference type="GO" id="GO:0008881">
    <property type="term" value="F:glutamate racemase activity"/>
    <property type="evidence" value="ECO:0007669"/>
    <property type="project" value="UniProtKB-UniRule"/>
</dbReference>
<dbReference type="SUPFAM" id="SSF53681">
    <property type="entry name" value="Aspartate/glutamate racemase"/>
    <property type="match status" value="2"/>
</dbReference>
<dbReference type="EC" id="5.1.1.3" evidence="2 7"/>
<proteinExistence type="inferred from homology"/>
<dbReference type="InterPro" id="IPR004391">
    <property type="entry name" value="Glu_race"/>
</dbReference>
<dbReference type="InterPro" id="IPR015942">
    <property type="entry name" value="Asp/Glu/hydantoin_racemase"/>
</dbReference>
<dbReference type="GO" id="GO:0071555">
    <property type="term" value="P:cell wall organization"/>
    <property type="evidence" value="ECO:0007669"/>
    <property type="project" value="UniProtKB-KW"/>
</dbReference>
<dbReference type="PROSITE" id="PS00924">
    <property type="entry name" value="ASP_GLU_RACEMASE_2"/>
    <property type="match status" value="1"/>
</dbReference>
<dbReference type="RefSeq" id="WP_186913618.1">
    <property type="nucleotide sequence ID" value="NZ_JACOFV010000016.1"/>
</dbReference>
<feature type="active site" description="Proton donor/acceptor" evidence="7">
    <location>
        <position position="189"/>
    </location>
</feature>
<dbReference type="Pfam" id="PF01177">
    <property type="entry name" value="Asp_Glu_race"/>
    <property type="match status" value="1"/>
</dbReference>
<dbReference type="InterPro" id="IPR018187">
    <property type="entry name" value="Asp/Glu_racemase_AS_1"/>
</dbReference>
<reference evidence="8" key="1">
    <citation type="submission" date="2020-08" db="EMBL/GenBank/DDBJ databases">
        <title>Novel species isolated from subtropical streams in China.</title>
        <authorList>
            <person name="Lu H."/>
        </authorList>
    </citation>
    <scope>NUCLEOTIDE SEQUENCE</scope>
    <source>
        <strain evidence="8">KACC 12607</strain>
    </source>
</reference>
<dbReference type="Gene3D" id="3.40.50.1860">
    <property type="match status" value="2"/>
</dbReference>
<evidence type="ECO:0000313" key="8">
    <source>
        <dbReference type="EMBL" id="MBC3863679.1"/>
    </source>
</evidence>
<dbReference type="GO" id="GO:0009252">
    <property type="term" value="P:peptidoglycan biosynthetic process"/>
    <property type="evidence" value="ECO:0007669"/>
    <property type="project" value="UniProtKB-UniRule"/>
</dbReference>
<dbReference type="GO" id="GO:0008360">
    <property type="term" value="P:regulation of cell shape"/>
    <property type="evidence" value="ECO:0007669"/>
    <property type="project" value="UniProtKB-KW"/>
</dbReference>
<evidence type="ECO:0000256" key="2">
    <source>
        <dbReference type="ARBA" id="ARBA00013090"/>
    </source>
</evidence>
<feature type="active site" description="Proton donor/acceptor" evidence="7">
    <location>
        <position position="76"/>
    </location>
</feature>
<keyword evidence="4 7" id="KW-0573">Peptidoglycan synthesis</keyword>
<evidence type="ECO:0000256" key="5">
    <source>
        <dbReference type="ARBA" id="ARBA00023235"/>
    </source>
</evidence>
<comment type="function">
    <text evidence="7">Provides the (R)-glutamate required for cell wall biosynthesis.</text>
</comment>
<feature type="binding site" evidence="7">
    <location>
        <begin position="13"/>
        <end position="14"/>
    </location>
    <ligand>
        <name>substrate</name>
    </ligand>
</feature>
<dbReference type="InterPro" id="IPR001920">
    <property type="entry name" value="Asp/Glu_race"/>
</dbReference>
<dbReference type="Proteomes" id="UP000634011">
    <property type="component" value="Unassembled WGS sequence"/>
</dbReference>
<accession>A0A923HH77</accession>
<protein>
    <recommendedName>
        <fullName evidence="2 7">Glutamate racemase</fullName>
        <ecNumber evidence="2 7">5.1.1.3</ecNumber>
    </recommendedName>
</protein>
<keyword evidence="6 7" id="KW-0961">Cell wall biogenesis/degradation</keyword>
<sequence length="291" mass="31641">MKFDRFAPVGVFDSGIGGLSVLQHIRHILPHESLIYFADSAFAPYGEKSEADITERCIAVTEFLLQQHIKALVVACNTATAAAIKALRERYPDLIIIGIEPGLKPAATISQSNVVGVLATQFTLQSEKFNNLRAHISAESSVQFEVQACVGLVNQIEKGELRSVATLKLVRNYVTPLLQAGADTLVLGCTHYPFVVNLIEQVIREYQSETQTSTTNIQLVDTGLAVATQLQRLLEQAGLSLLAIQRPPTISAYTTSSKSSLRNAFNHLLKIPDSEVHIFAMTDVAPAVSPC</sequence>
<comment type="caution">
    <text evidence="8">The sequence shown here is derived from an EMBL/GenBank/DDBJ whole genome shotgun (WGS) entry which is preliminary data.</text>
</comment>
<dbReference type="InterPro" id="IPR033134">
    <property type="entry name" value="Asp/Glu_racemase_AS_2"/>
</dbReference>
<evidence type="ECO:0000313" key="9">
    <source>
        <dbReference type="Proteomes" id="UP000634011"/>
    </source>
</evidence>
<dbReference type="AlphaFoldDB" id="A0A923HH77"/>
<keyword evidence="3 7" id="KW-0133">Cell shape</keyword>
<evidence type="ECO:0000256" key="4">
    <source>
        <dbReference type="ARBA" id="ARBA00022984"/>
    </source>
</evidence>